<feature type="transmembrane region" description="Helical" evidence="6">
    <location>
        <begin position="642"/>
        <end position="662"/>
    </location>
</feature>
<evidence type="ECO:0000313" key="9">
    <source>
        <dbReference type="Proteomes" id="UP001303373"/>
    </source>
</evidence>
<dbReference type="EMBL" id="CP138581">
    <property type="protein sequence ID" value="WPG98320.1"/>
    <property type="molecule type" value="Genomic_DNA"/>
</dbReference>
<evidence type="ECO:0000256" key="3">
    <source>
        <dbReference type="ARBA" id="ARBA00022989"/>
    </source>
</evidence>
<organism evidence="8 9">
    <name type="scientific">Acrodontium crateriforme</name>
    <dbReference type="NCBI Taxonomy" id="150365"/>
    <lineage>
        <taxon>Eukaryota</taxon>
        <taxon>Fungi</taxon>
        <taxon>Dikarya</taxon>
        <taxon>Ascomycota</taxon>
        <taxon>Pezizomycotina</taxon>
        <taxon>Dothideomycetes</taxon>
        <taxon>Dothideomycetidae</taxon>
        <taxon>Mycosphaerellales</taxon>
        <taxon>Teratosphaeriaceae</taxon>
        <taxon>Acrodontium</taxon>
    </lineage>
</organism>
<keyword evidence="3 6" id="KW-1133">Transmembrane helix</keyword>
<dbReference type="AlphaFoldDB" id="A0AAQ3R7L3"/>
<proteinExistence type="predicted"/>
<evidence type="ECO:0000256" key="2">
    <source>
        <dbReference type="ARBA" id="ARBA00022692"/>
    </source>
</evidence>
<dbReference type="InterPro" id="IPR042321">
    <property type="entry name" value="Ima1"/>
</dbReference>
<keyword evidence="9" id="KW-1185">Reference proteome</keyword>
<dbReference type="Pfam" id="PF09779">
    <property type="entry name" value="Ima1_N"/>
    <property type="match status" value="1"/>
</dbReference>
<evidence type="ECO:0000256" key="6">
    <source>
        <dbReference type="SAM" id="Phobius"/>
    </source>
</evidence>
<feature type="transmembrane region" description="Helical" evidence="6">
    <location>
        <begin position="255"/>
        <end position="271"/>
    </location>
</feature>
<protein>
    <recommendedName>
        <fullName evidence="7">Ima1 N-terminal domain-containing protein</fullName>
    </recommendedName>
</protein>
<dbReference type="InterPro" id="IPR018617">
    <property type="entry name" value="Ima1_N"/>
</dbReference>
<dbReference type="PANTHER" id="PTHR28538">
    <property type="entry name" value="INTEGRAL INNER NUCLEAR MEMBRANE PROTEIN IMA1"/>
    <property type="match status" value="1"/>
</dbReference>
<dbReference type="GO" id="GO:0044732">
    <property type="term" value="C:mitotic spindle pole body"/>
    <property type="evidence" value="ECO:0007669"/>
    <property type="project" value="TreeGrafter"/>
</dbReference>
<sequence length="683" mass="76639">MVFGRRICCHFCGDKSPYTKSSRVSEFQCEGCEAFNFLDSKGDIIDTPASVVAQADGTTRDLSPNISFARSEAPDQQGSTVTFCKTCEHNQRIYLETLSNYLPDEDHPEYQKYEDALPQFKADLQQRYPQICRKCAPAAQIAISRADYNARTHDIGKLCNDTIARRGTSRVGSRDDWSKWSMRIMLNTTGLVLLACLLIQAAWHARSAYNLFWVSESAVNETMAADEVVDTILGSHLPQYQPLFPLAGRNSRSRLVSYSLVASVCLLWYNPGIKAWYHPTYRMECVRGQTEYFFLQLILLAARTSAWYFIPDPVAGSGFSKNKTVAAHLFMIVLIVVVNRISQGVINPVIWRYRFKLTPKPDEKDVFNAPAGLVDGDFSPPQASSVPPYQLFARDHDTPFPIANLAPRQRRGKAMSIVSLSDGPPSPPKTDSDDGEAMEIDWVASGTRHGLSTRSAHNYENTLPSGWGAMRNETFQISNDAQTEAQLRQKMEDEQAKLSYQPPLEQNPFRGRLPQAPMSMERRLRNPPSQFSFKKTPLSKQQDFMTQMRNAIQGGSTFMKAVREEETPPHTQSYDEDRADISPAKARTRGQLDLRQSTWQLPADSAAATGLEDLFGGNNFSLGNEVRVTPTTATRQNRNMIVLLKLVVGLVVPVVFGLALYYSQWFRRPFCLSGVTILEALGF</sequence>
<keyword evidence="4 6" id="KW-0472">Membrane</keyword>
<keyword evidence="2 6" id="KW-0812">Transmembrane</keyword>
<dbReference type="GO" id="GO:0034992">
    <property type="term" value="C:microtubule organizing center attachment site"/>
    <property type="evidence" value="ECO:0007669"/>
    <property type="project" value="TreeGrafter"/>
</dbReference>
<dbReference type="PANTHER" id="PTHR28538:SF1">
    <property type="entry name" value="INTEGRAL INNER NUCLEAR MEMBRANE PROTEIN IMA1"/>
    <property type="match status" value="1"/>
</dbReference>
<reference evidence="8 9" key="1">
    <citation type="submission" date="2023-11" db="EMBL/GenBank/DDBJ databases">
        <title>An acidophilic fungus is an integral part of prey digestion in a carnivorous sundew plant.</title>
        <authorList>
            <person name="Tsai I.J."/>
        </authorList>
    </citation>
    <scope>NUCLEOTIDE SEQUENCE [LARGE SCALE GENOMIC DNA]</scope>
    <source>
        <strain evidence="8">169a</strain>
    </source>
</reference>
<comment type="subcellular location">
    <subcellularLocation>
        <location evidence="1">Nucleus inner membrane</location>
        <topology evidence="1">Multi-pass membrane protein</topology>
    </subcellularLocation>
</comment>
<evidence type="ECO:0000256" key="1">
    <source>
        <dbReference type="ARBA" id="ARBA00004473"/>
    </source>
</evidence>
<evidence type="ECO:0000313" key="8">
    <source>
        <dbReference type="EMBL" id="WPG98320.1"/>
    </source>
</evidence>
<evidence type="ECO:0000256" key="5">
    <source>
        <dbReference type="ARBA" id="ARBA00023242"/>
    </source>
</evidence>
<dbReference type="GO" id="GO:0005637">
    <property type="term" value="C:nuclear inner membrane"/>
    <property type="evidence" value="ECO:0007669"/>
    <property type="project" value="UniProtKB-SubCell"/>
</dbReference>
<dbReference type="Proteomes" id="UP001303373">
    <property type="component" value="Chromosome 2"/>
</dbReference>
<feature type="transmembrane region" description="Helical" evidence="6">
    <location>
        <begin position="184"/>
        <end position="203"/>
    </location>
</feature>
<feature type="transmembrane region" description="Helical" evidence="6">
    <location>
        <begin position="330"/>
        <end position="351"/>
    </location>
</feature>
<accession>A0AAQ3R7L3</accession>
<keyword evidence="5" id="KW-0539">Nucleus</keyword>
<name>A0AAQ3R7L3_9PEZI</name>
<dbReference type="GO" id="GO:0034506">
    <property type="term" value="C:chromosome, centromeric core domain"/>
    <property type="evidence" value="ECO:0007669"/>
    <property type="project" value="TreeGrafter"/>
</dbReference>
<feature type="transmembrane region" description="Helical" evidence="6">
    <location>
        <begin position="292"/>
        <end position="310"/>
    </location>
</feature>
<gene>
    <name evidence="8" type="ORF">R9X50_00110900</name>
</gene>
<evidence type="ECO:0000256" key="4">
    <source>
        <dbReference type="ARBA" id="ARBA00023136"/>
    </source>
</evidence>
<dbReference type="GO" id="GO:0071765">
    <property type="term" value="P:nuclear inner membrane organization"/>
    <property type="evidence" value="ECO:0007669"/>
    <property type="project" value="InterPro"/>
</dbReference>
<feature type="domain" description="Ima1 N-terminal" evidence="7">
    <location>
        <begin position="8"/>
        <end position="138"/>
    </location>
</feature>
<evidence type="ECO:0000259" key="7">
    <source>
        <dbReference type="Pfam" id="PF09779"/>
    </source>
</evidence>